<gene>
    <name evidence="8" type="ORF">LX24_01450</name>
</gene>
<evidence type="ECO:0000256" key="6">
    <source>
        <dbReference type="RuleBase" id="RU362062"/>
    </source>
</evidence>
<comment type="similarity">
    <text evidence="2">Belongs to the flagella basal body rod proteins family.</text>
</comment>
<dbReference type="Pfam" id="PF06429">
    <property type="entry name" value="Flg_bbr_C"/>
    <property type="match status" value="1"/>
</dbReference>
<comment type="subcellular location">
    <subcellularLocation>
        <location evidence="1 6">Bacterial flagellum basal body</location>
    </subcellularLocation>
</comment>
<dbReference type="RefSeq" id="WP_166511481.1">
    <property type="nucleotide sequence ID" value="NZ_VNHM01000007.1"/>
</dbReference>
<comment type="subunit">
    <text evidence="5 6">The basal body constitutes a major portion of the flagellar organelle and consists of four rings (L,P,S, and M) mounted on a central rod. The rod consists of about 26 subunits of FlgG in the distal portion, and FlgB, FlgC and FlgF are thought to build up the proximal portion of the rod with about 6 subunits each.</text>
</comment>
<evidence type="ECO:0000313" key="9">
    <source>
        <dbReference type="Proteomes" id="UP000323166"/>
    </source>
</evidence>
<dbReference type="Proteomes" id="UP000323166">
    <property type="component" value="Unassembled WGS sequence"/>
</dbReference>
<evidence type="ECO:0000256" key="2">
    <source>
        <dbReference type="ARBA" id="ARBA00009677"/>
    </source>
</evidence>
<keyword evidence="9" id="KW-1185">Reference proteome</keyword>
<evidence type="ECO:0000256" key="3">
    <source>
        <dbReference type="ARBA" id="ARBA00017941"/>
    </source>
</evidence>
<dbReference type="GO" id="GO:0030694">
    <property type="term" value="C:bacterial-type flagellum basal body, rod"/>
    <property type="evidence" value="ECO:0007669"/>
    <property type="project" value="UniProtKB-UniRule"/>
</dbReference>
<accession>A0A5S4ZRW8</accession>
<dbReference type="NCBIfam" id="TIGR01395">
    <property type="entry name" value="FlgC"/>
    <property type="match status" value="1"/>
</dbReference>
<keyword evidence="4 6" id="KW-0975">Bacterial flagellum</keyword>
<evidence type="ECO:0000256" key="5">
    <source>
        <dbReference type="ARBA" id="ARBA00025933"/>
    </source>
</evidence>
<evidence type="ECO:0000313" key="8">
    <source>
        <dbReference type="EMBL" id="TYO95489.1"/>
    </source>
</evidence>
<keyword evidence="8" id="KW-0282">Flagellum</keyword>
<sequence length="148" mass="15905">MALFESFGISASGMAANRFWSDLIANNVANINSSGTPGDPANQPYRRQVPVFNEILRQQTGARQKSTVQAPGKGVQVSQLVHVDSEPTLIYDPGHPDADPQTGYVAYPNINILNEMVNLISATRAYQSNVTVLEAAKSMAVAALDMGR</sequence>
<dbReference type="EMBL" id="VNHM01000007">
    <property type="protein sequence ID" value="TYO95489.1"/>
    <property type="molecule type" value="Genomic_DNA"/>
</dbReference>
<dbReference type="PANTHER" id="PTHR30435">
    <property type="entry name" value="FLAGELLAR PROTEIN"/>
    <property type="match status" value="1"/>
</dbReference>
<evidence type="ECO:0000256" key="4">
    <source>
        <dbReference type="ARBA" id="ARBA00023143"/>
    </source>
</evidence>
<feature type="domain" description="Flagellar basal-body/hook protein C-terminal" evidence="7">
    <location>
        <begin position="101"/>
        <end position="145"/>
    </location>
</feature>
<reference evidence="8 9" key="1">
    <citation type="submission" date="2019-07" db="EMBL/GenBank/DDBJ databases">
        <title>Genomic Encyclopedia of Type Strains, Phase I: the one thousand microbial genomes (KMG-I) project.</title>
        <authorList>
            <person name="Kyrpides N."/>
        </authorList>
    </citation>
    <scope>NUCLEOTIDE SEQUENCE [LARGE SCALE GENOMIC DNA]</scope>
    <source>
        <strain evidence="8 9">DSM 6562</strain>
    </source>
</reference>
<dbReference type="InterPro" id="IPR010930">
    <property type="entry name" value="Flg_bb/hook_C_dom"/>
</dbReference>
<dbReference type="GO" id="GO:0071978">
    <property type="term" value="P:bacterial-type flagellum-dependent swarming motility"/>
    <property type="evidence" value="ECO:0007669"/>
    <property type="project" value="TreeGrafter"/>
</dbReference>
<dbReference type="PROSITE" id="PS00588">
    <property type="entry name" value="FLAGELLA_BB_ROD"/>
    <property type="match status" value="1"/>
</dbReference>
<dbReference type="InterPro" id="IPR006299">
    <property type="entry name" value="FlgC"/>
</dbReference>
<keyword evidence="8" id="KW-0969">Cilium</keyword>
<dbReference type="AlphaFoldDB" id="A0A5S4ZRW8"/>
<keyword evidence="8" id="KW-0966">Cell projection</keyword>
<dbReference type="InterPro" id="IPR019776">
    <property type="entry name" value="Flagellar_basal_body_rod_CS"/>
</dbReference>
<protein>
    <recommendedName>
        <fullName evidence="3 6">Flagellar basal-body rod protein FlgC</fullName>
    </recommendedName>
</protein>
<proteinExistence type="inferred from homology"/>
<name>A0A5S4ZRW8_9FIRM</name>
<dbReference type="PANTHER" id="PTHR30435:SF2">
    <property type="entry name" value="FLAGELLAR BASAL-BODY ROD PROTEIN FLGC"/>
    <property type="match status" value="1"/>
</dbReference>
<evidence type="ECO:0000259" key="7">
    <source>
        <dbReference type="Pfam" id="PF06429"/>
    </source>
</evidence>
<evidence type="ECO:0000256" key="1">
    <source>
        <dbReference type="ARBA" id="ARBA00004117"/>
    </source>
</evidence>
<organism evidence="8 9">
    <name type="scientific">Desulfallas thermosapovorans DSM 6562</name>
    <dbReference type="NCBI Taxonomy" id="1121431"/>
    <lineage>
        <taxon>Bacteria</taxon>
        <taxon>Bacillati</taxon>
        <taxon>Bacillota</taxon>
        <taxon>Clostridia</taxon>
        <taxon>Eubacteriales</taxon>
        <taxon>Desulfallaceae</taxon>
        <taxon>Desulfallas</taxon>
    </lineage>
</organism>
<comment type="caution">
    <text evidence="8">The sequence shown here is derived from an EMBL/GenBank/DDBJ whole genome shotgun (WGS) entry which is preliminary data.</text>
</comment>